<dbReference type="EMBL" id="BNJG01000001">
    <property type="protein sequence ID" value="GHO52357.1"/>
    <property type="molecule type" value="Genomic_DNA"/>
</dbReference>
<keyword evidence="1" id="KW-0472">Membrane</keyword>
<evidence type="ECO:0000313" key="3">
    <source>
        <dbReference type="Proteomes" id="UP000654345"/>
    </source>
</evidence>
<keyword evidence="1" id="KW-1133">Transmembrane helix</keyword>
<evidence type="ECO:0000256" key="1">
    <source>
        <dbReference type="SAM" id="Phobius"/>
    </source>
</evidence>
<reference evidence="2 3" key="1">
    <citation type="journal article" date="2021" name="Int. J. Syst. Evol. Microbiol.">
        <title>Reticulibacter mediterranei gen. nov., sp. nov., within the new family Reticulibacteraceae fam. nov., and Ktedonospora formicarum gen. nov., sp. nov., Ktedonobacter robiniae sp. nov., Dictyobacter formicarum sp. nov. and Dictyobacter arantiisoli sp. nov., belonging to the class Ktedonobacteria.</title>
        <authorList>
            <person name="Yabe S."/>
            <person name="Zheng Y."/>
            <person name="Wang C.M."/>
            <person name="Sakai Y."/>
            <person name="Abe K."/>
            <person name="Yokota A."/>
            <person name="Donadio S."/>
            <person name="Cavaletti L."/>
            <person name="Monciardini P."/>
        </authorList>
    </citation>
    <scope>NUCLEOTIDE SEQUENCE [LARGE SCALE GENOMIC DNA]</scope>
    <source>
        <strain evidence="2 3">SOSP1-30</strain>
    </source>
</reference>
<dbReference type="Proteomes" id="UP000654345">
    <property type="component" value="Unassembled WGS sequence"/>
</dbReference>
<organism evidence="2 3">
    <name type="scientific">Ktedonobacter robiniae</name>
    <dbReference type="NCBI Taxonomy" id="2778365"/>
    <lineage>
        <taxon>Bacteria</taxon>
        <taxon>Bacillati</taxon>
        <taxon>Chloroflexota</taxon>
        <taxon>Ktedonobacteria</taxon>
        <taxon>Ktedonobacterales</taxon>
        <taxon>Ktedonobacteraceae</taxon>
        <taxon>Ktedonobacter</taxon>
    </lineage>
</organism>
<feature type="transmembrane region" description="Helical" evidence="1">
    <location>
        <begin position="35"/>
        <end position="63"/>
    </location>
</feature>
<keyword evidence="3" id="KW-1185">Reference proteome</keyword>
<proteinExistence type="predicted"/>
<sequence length="65" mass="7496">MRGKPLKNNRERRLAAASSAHTIERQTLVPMAERIYALLFLVAIQILGVKQILFFLFFLVILIEI</sequence>
<gene>
    <name evidence="2" type="ORF">KSB_08320</name>
</gene>
<evidence type="ECO:0000313" key="2">
    <source>
        <dbReference type="EMBL" id="GHO52357.1"/>
    </source>
</evidence>
<comment type="caution">
    <text evidence="2">The sequence shown here is derived from an EMBL/GenBank/DDBJ whole genome shotgun (WGS) entry which is preliminary data.</text>
</comment>
<name>A0ABQ3UI17_9CHLR</name>
<protein>
    <submittedName>
        <fullName evidence="2">Uncharacterized protein</fullName>
    </submittedName>
</protein>
<keyword evidence="1" id="KW-0812">Transmembrane</keyword>
<accession>A0ABQ3UI17</accession>